<evidence type="ECO:0000313" key="2">
    <source>
        <dbReference type="Proteomes" id="UP001230328"/>
    </source>
</evidence>
<proteinExistence type="predicted"/>
<dbReference type="PROSITE" id="PS51318">
    <property type="entry name" value="TAT"/>
    <property type="match status" value="1"/>
</dbReference>
<reference evidence="1 2" key="1">
    <citation type="submission" date="2023-07" db="EMBL/GenBank/DDBJ databases">
        <title>Comparative genomics of wheat-associated soil bacteria to identify genetic determinants of phenazine resistance.</title>
        <authorList>
            <person name="Mouncey N."/>
        </authorList>
    </citation>
    <scope>NUCLEOTIDE SEQUENCE [LARGE SCALE GENOMIC DNA]</scope>
    <source>
        <strain evidence="1 2">V2I4</strain>
    </source>
</reference>
<name>A0ABU0SJB4_9ACTN</name>
<dbReference type="RefSeq" id="WP_307517435.1">
    <property type="nucleotide sequence ID" value="NZ_JAUSZI010000002.1"/>
</dbReference>
<dbReference type="InterPro" id="IPR006311">
    <property type="entry name" value="TAT_signal"/>
</dbReference>
<gene>
    <name evidence="1" type="ORF">QF035_000151</name>
</gene>
<dbReference type="EMBL" id="JAUSZI010000002">
    <property type="protein sequence ID" value="MDQ1022569.1"/>
    <property type="molecule type" value="Genomic_DNA"/>
</dbReference>
<sequence>MNNDLNRRKLLGRATAAAAGLTAVGAAVPGDAEAATARPGHGGEYLLRLFTHPVLGTWRGTVSRSDGEIEQTLLAFHPGGMFTAFTDGFHVAIGRWEDHGDTQVTFGLWQVLPVDLYGRPHRYQGEVRARHEAELAGDTLTTHGVGKGIDLEGNVLLTVDVEIKATRFGLTLPEGE</sequence>
<protein>
    <recommendedName>
        <fullName evidence="3">DUF1579 domain-containing protein</fullName>
    </recommendedName>
</protein>
<accession>A0ABU0SJB4</accession>
<comment type="caution">
    <text evidence="1">The sequence shown here is derived from an EMBL/GenBank/DDBJ whole genome shotgun (WGS) entry which is preliminary data.</text>
</comment>
<evidence type="ECO:0008006" key="3">
    <source>
        <dbReference type="Google" id="ProtNLM"/>
    </source>
</evidence>
<dbReference type="Proteomes" id="UP001230328">
    <property type="component" value="Unassembled WGS sequence"/>
</dbReference>
<evidence type="ECO:0000313" key="1">
    <source>
        <dbReference type="EMBL" id="MDQ1022569.1"/>
    </source>
</evidence>
<keyword evidence="2" id="KW-1185">Reference proteome</keyword>
<organism evidence="1 2">
    <name type="scientific">Streptomyces umbrinus</name>
    <dbReference type="NCBI Taxonomy" id="67370"/>
    <lineage>
        <taxon>Bacteria</taxon>
        <taxon>Bacillati</taxon>
        <taxon>Actinomycetota</taxon>
        <taxon>Actinomycetes</taxon>
        <taxon>Kitasatosporales</taxon>
        <taxon>Streptomycetaceae</taxon>
        <taxon>Streptomyces</taxon>
        <taxon>Streptomyces phaeochromogenes group</taxon>
    </lineage>
</organism>